<dbReference type="Gene3D" id="3.30.460.10">
    <property type="entry name" value="Beta Polymerase, domain 2"/>
    <property type="match status" value="1"/>
</dbReference>
<sequence length="128" mass="14775">MPVKSLNSSILKWPDKESVGNSLKKWISTIVTEHDNILQIICIGSFARDDWGPGSDIDLIIVMQDNPYPFWQRPAQWDTAMLPVPAELRIYTLEEWEKTKNKNNRFWNVILKEGIQVYPQKPGSGFNS</sequence>
<protein>
    <recommendedName>
        <fullName evidence="1">Polymerase nucleotidyl transferase domain-containing protein</fullName>
    </recommendedName>
</protein>
<reference evidence="2 3" key="1">
    <citation type="journal article" date="2016" name="Nat. Commun.">
        <title>Thousands of microbial genomes shed light on interconnected biogeochemical processes in an aquifer system.</title>
        <authorList>
            <person name="Anantharaman K."/>
            <person name="Brown C.T."/>
            <person name="Hug L.A."/>
            <person name="Sharon I."/>
            <person name="Castelle C.J."/>
            <person name="Probst A.J."/>
            <person name="Thomas B.C."/>
            <person name="Singh A."/>
            <person name="Wilkins M.J."/>
            <person name="Karaoz U."/>
            <person name="Brodie E.L."/>
            <person name="Williams K.H."/>
            <person name="Hubbard S.S."/>
            <person name="Banfield J.F."/>
        </authorList>
    </citation>
    <scope>NUCLEOTIDE SEQUENCE [LARGE SCALE GENOMIC DNA]</scope>
</reference>
<evidence type="ECO:0000313" key="3">
    <source>
        <dbReference type="Proteomes" id="UP000179266"/>
    </source>
</evidence>
<dbReference type="EMBL" id="MGDD01000156">
    <property type="protein sequence ID" value="OGL45917.1"/>
    <property type="molecule type" value="Genomic_DNA"/>
</dbReference>
<dbReference type="PANTHER" id="PTHR43449:SF1">
    <property type="entry name" value="POLYMERASE BETA NUCLEOTIDYLTRANSFERASE DOMAIN-CONTAINING PROTEIN"/>
    <property type="match status" value="1"/>
</dbReference>
<evidence type="ECO:0000313" key="2">
    <source>
        <dbReference type="EMBL" id="OGL45917.1"/>
    </source>
</evidence>
<gene>
    <name evidence="2" type="ORF">A2161_02075</name>
</gene>
<evidence type="ECO:0000259" key="1">
    <source>
        <dbReference type="Pfam" id="PF01909"/>
    </source>
</evidence>
<name>A0A1F7RYI1_9BACT</name>
<proteinExistence type="predicted"/>
<dbReference type="SUPFAM" id="SSF81301">
    <property type="entry name" value="Nucleotidyltransferase"/>
    <property type="match status" value="1"/>
</dbReference>
<dbReference type="PANTHER" id="PTHR43449">
    <property type="entry name" value="NUCLEOTIDYLTRANSFERASE"/>
    <property type="match status" value="1"/>
</dbReference>
<dbReference type="CDD" id="cd05403">
    <property type="entry name" value="NT_KNTase_like"/>
    <property type="match status" value="1"/>
</dbReference>
<dbReference type="Pfam" id="PF01909">
    <property type="entry name" value="NTP_transf_2"/>
    <property type="match status" value="1"/>
</dbReference>
<dbReference type="InterPro" id="IPR002934">
    <property type="entry name" value="Polymerase_NTP_transf_dom"/>
</dbReference>
<comment type="caution">
    <text evidence="2">The sequence shown here is derived from an EMBL/GenBank/DDBJ whole genome shotgun (WGS) entry which is preliminary data.</text>
</comment>
<accession>A0A1F7RYI1</accession>
<dbReference type="InterPro" id="IPR043519">
    <property type="entry name" value="NT_sf"/>
</dbReference>
<dbReference type="AlphaFoldDB" id="A0A1F7RYI1"/>
<dbReference type="GO" id="GO:0016779">
    <property type="term" value="F:nucleotidyltransferase activity"/>
    <property type="evidence" value="ECO:0007669"/>
    <property type="project" value="InterPro"/>
</dbReference>
<organism evidence="2 3">
    <name type="scientific">Candidatus Schekmanbacteria bacterium RBG_13_48_7</name>
    <dbReference type="NCBI Taxonomy" id="1817878"/>
    <lineage>
        <taxon>Bacteria</taxon>
        <taxon>Candidatus Schekmaniibacteriota</taxon>
    </lineage>
</organism>
<feature type="domain" description="Polymerase nucleotidyl transferase" evidence="1">
    <location>
        <begin position="25"/>
        <end position="84"/>
    </location>
</feature>
<dbReference type="Proteomes" id="UP000179266">
    <property type="component" value="Unassembled WGS sequence"/>
</dbReference>